<dbReference type="CDD" id="cd16180">
    <property type="entry name" value="EFh_PEF_Group_I"/>
    <property type="match status" value="1"/>
</dbReference>
<keyword evidence="5" id="KW-0106">Calcium</keyword>
<dbReference type="PROSITE" id="PS00018">
    <property type="entry name" value="EF_HAND_1"/>
    <property type="match status" value="2"/>
</dbReference>
<dbReference type="Pfam" id="PF13499">
    <property type="entry name" value="EF-hand_7"/>
    <property type="match status" value="2"/>
</dbReference>
<feature type="domain" description="EF-hand" evidence="6">
    <location>
        <begin position="72"/>
        <end position="107"/>
    </location>
</feature>
<evidence type="ECO:0000256" key="3">
    <source>
        <dbReference type="ARBA" id="ARBA00022723"/>
    </source>
</evidence>
<keyword evidence="3" id="KW-0479">Metal-binding</keyword>
<dbReference type="SMART" id="SM00054">
    <property type="entry name" value="EFh"/>
    <property type="match status" value="3"/>
</dbReference>
<keyword evidence="4" id="KW-0677">Repeat</keyword>
<dbReference type="PROSITE" id="PS50222">
    <property type="entry name" value="EF_HAND_2"/>
    <property type="match status" value="2"/>
</dbReference>
<evidence type="ECO:0000256" key="4">
    <source>
        <dbReference type="ARBA" id="ARBA00022737"/>
    </source>
</evidence>
<gene>
    <name evidence="7" type="ORF">CDAUBV1_LOCUS13508</name>
</gene>
<evidence type="ECO:0000256" key="5">
    <source>
        <dbReference type="ARBA" id="ARBA00022837"/>
    </source>
</evidence>
<dbReference type="SUPFAM" id="SSF47473">
    <property type="entry name" value="EF-hand"/>
    <property type="match status" value="1"/>
</dbReference>
<evidence type="ECO:0000313" key="7">
    <source>
        <dbReference type="EMBL" id="CAL5138693.1"/>
    </source>
</evidence>
<dbReference type="InterPro" id="IPR051426">
    <property type="entry name" value="Peflin/Sorcin_CaBP"/>
</dbReference>
<dbReference type="AlphaFoldDB" id="A0AAV2TQR3"/>
<sequence length="174" mass="20219">MQQPMAPDALRRIFQRADANGNGSIDANELQRALSNGINTPFNINTVRLMLSMFDRDYSGTIEFNEFCNLFNYVQRWRECFMRFDSDRSGTIDSRELTTAFQTFGYSFSPNFIRLITCRFDRTRRGVIAFDDFVYACACVQILTNAFRPYDIQRNGFAQMSYEQFLTAAFSVIL</sequence>
<keyword evidence="2" id="KW-0963">Cytoplasm</keyword>
<feature type="domain" description="EF-hand" evidence="6">
    <location>
        <begin position="5"/>
        <end position="40"/>
    </location>
</feature>
<reference evidence="7" key="1">
    <citation type="submission" date="2024-06" db="EMBL/GenBank/DDBJ databases">
        <authorList>
            <person name="Liu X."/>
            <person name="Lenzi L."/>
            <person name="Haldenby T S."/>
            <person name="Uol C."/>
        </authorList>
    </citation>
    <scope>NUCLEOTIDE SEQUENCE</scope>
</reference>
<comment type="caution">
    <text evidence="7">The sequence shown here is derived from an EMBL/GenBank/DDBJ whole genome shotgun (WGS) entry which is preliminary data.</text>
</comment>
<proteinExistence type="predicted"/>
<dbReference type="InterPro" id="IPR011992">
    <property type="entry name" value="EF-hand-dom_pair"/>
</dbReference>
<dbReference type="GO" id="GO:0005509">
    <property type="term" value="F:calcium ion binding"/>
    <property type="evidence" value="ECO:0007669"/>
    <property type="project" value="InterPro"/>
</dbReference>
<accession>A0AAV2TQR3</accession>
<organism evidence="7 8">
    <name type="scientific">Calicophoron daubneyi</name>
    <name type="common">Rumen fluke</name>
    <name type="synonym">Paramphistomum daubneyi</name>
    <dbReference type="NCBI Taxonomy" id="300641"/>
    <lineage>
        <taxon>Eukaryota</taxon>
        <taxon>Metazoa</taxon>
        <taxon>Spiralia</taxon>
        <taxon>Lophotrochozoa</taxon>
        <taxon>Platyhelminthes</taxon>
        <taxon>Trematoda</taxon>
        <taxon>Digenea</taxon>
        <taxon>Plagiorchiida</taxon>
        <taxon>Pronocephalata</taxon>
        <taxon>Paramphistomoidea</taxon>
        <taxon>Paramphistomidae</taxon>
        <taxon>Calicophoron</taxon>
    </lineage>
</organism>
<dbReference type="InterPro" id="IPR002048">
    <property type="entry name" value="EF_hand_dom"/>
</dbReference>
<dbReference type="PANTHER" id="PTHR46212">
    <property type="entry name" value="PEFLIN"/>
    <property type="match status" value="1"/>
</dbReference>
<dbReference type="Proteomes" id="UP001497525">
    <property type="component" value="Unassembled WGS sequence"/>
</dbReference>
<evidence type="ECO:0000313" key="8">
    <source>
        <dbReference type="Proteomes" id="UP001497525"/>
    </source>
</evidence>
<dbReference type="GO" id="GO:0048306">
    <property type="term" value="F:calcium-dependent protein binding"/>
    <property type="evidence" value="ECO:0007669"/>
    <property type="project" value="UniProtKB-ARBA"/>
</dbReference>
<name>A0AAV2TQR3_CALDB</name>
<protein>
    <recommendedName>
        <fullName evidence="6">EF-hand domain-containing protein</fullName>
    </recommendedName>
</protein>
<evidence type="ECO:0000259" key="6">
    <source>
        <dbReference type="PROSITE" id="PS50222"/>
    </source>
</evidence>
<evidence type="ECO:0000256" key="1">
    <source>
        <dbReference type="ARBA" id="ARBA00004496"/>
    </source>
</evidence>
<comment type="subcellular location">
    <subcellularLocation>
        <location evidence="1">Cytoplasm</location>
    </subcellularLocation>
</comment>
<dbReference type="EMBL" id="CAXLJL010000512">
    <property type="protein sequence ID" value="CAL5138693.1"/>
    <property type="molecule type" value="Genomic_DNA"/>
</dbReference>
<dbReference type="InterPro" id="IPR018247">
    <property type="entry name" value="EF_Hand_1_Ca_BS"/>
</dbReference>
<dbReference type="Gene3D" id="1.10.238.10">
    <property type="entry name" value="EF-hand"/>
    <property type="match status" value="1"/>
</dbReference>
<dbReference type="PANTHER" id="PTHR46212:SF3">
    <property type="entry name" value="GH27120P"/>
    <property type="match status" value="1"/>
</dbReference>
<evidence type="ECO:0000256" key="2">
    <source>
        <dbReference type="ARBA" id="ARBA00022490"/>
    </source>
</evidence>
<dbReference type="GO" id="GO:0005737">
    <property type="term" value="C:cytoplasm"/>
    <property type="evidence" value="ECO:0007669"/>
    <property type="project" value="UniProtKB-SubCell"/>
</dbReference>